<keyword evidence="1" id="KW-0808">Transferase</keyword>
<name>A0ABS7WTD5_9BACT</name>
<evidence type="ECO:0000313" key="2">
    <source>
        <dbReference type="Proteomes" id="UP000786183"/>
    </source>
</evidence>
<protein>
    <submittedName>
        <fullName evidence="1">Alpha-2,3 sialyltransferase</fullName>
    </submittedName>
</protein>
<evidence type="ECO:0000313" key="1">
    <source>
        <dbReference type="EMBL" id="MBZ7988034.1"/>
    </source>
</evidence>
<dbReference type="RefSeq" id="WP_224325542.1">
    <property type="nucleotide sequence ID" value="NZ_JACGBB010000026.1"/>
</dbReference>
<dbReference type="Pfam" id="PF06002">
    <property type="entry name" value="CST-I"/>
    <property type="match status" value="1"/>
</dbReference>
<organism evidence="1 2">
    <name type="scientific">Campylobacter canadensis</name>
    <dbReference type="NCBI Taxonomy" id="449520"/>
    <lineage>
        <taxon>Bacteria</taxon>
        <taxon>Pseudomonadati</taxon>
        <taxon>Campylobacterota</taxon>
        <taxon>Epsilonproteobacteria</taxon>
        <taxon>Campylobacterales</taxon>
        <taxon>Campylobacteraceae</taxon>
        <taxon>Campylobacter</taxon>
    </lineage>
</organism>
<dbReference type="EMBL" id="JACGBB010000026">
    <property type="protein sequence ID" value="MBZ7988034.1"/>
    <property type="molecule type" value="Genomic_DNA"/>
</dbReference>
<keyword evidence="2" id="KW-1185">Reference proteome</keyword>
<dbReference type="GO" id="GO:0016757">
    <property type="term" value="F:glycosyltransferase activity"/>
    <property type="evidence" value="ECO:0007669"/>
    <property type="project" value="UniProtKB-KW"/>
</dbReference>
<accession>A0ABS7WTD5</accession>
<dbReference type="SUPFAM" id="SSF102414">
    <property type="entry name" value="Alpha-2,3/8-sialyltransferase CstII"/>
    <property type="match status" value="1"/>
</dbReference>
<dbReference type="Proteomes" id="UP000786183">
    <property type="component" value="Unassembled WGS sequence"/>
</dbReference>
<comment type="caution">
    <text evidence="1">The sequence shown here is derived from an EMBL/GenBank/DDBJ whole genome shotgun (WGS) entry which is preliminary data.</text>
</comment>
<dbReference type="InterPro" id="IPR036715">
    <property type="entry name" value="A-2_3-sialylTrfase_sf"/>
</dbReference>
<gene>
    <name evidence="1" type="ORF">AVCANL283_08010</name>
</gene>
<reference evidence="1 2" key="1">
    <citation type="submission" date="2020-07" db="EMBL/GenBank/DDBJ databases">
        <title>Transfer of Campylobacter canadensis to the novel genus Avispirillum gen. nov., that also includes two novel species recovered from migratory waterfowl: Avispirillum anseris sp. nov. and Avispirillum brantae sp. nov.</title>
        <authorList>
            <person name="Miller W.G."/>
            <person name="Chapman M.H."/>
            <person name="Yee E."/>
            <person name="Inglis G.D."/>
        </authorList>
    </citation>
    <scope>NUCLEOTIDE SEQUENCE [LARGE SCALE GENOMIC DNA]</scope>
    <source>
        <strain evidence="1 2">L283</strain>
    </source>
</reference>
<dbReference type="Gene3D" id="3.90.1480.10">
    <property type="entry name" value="Alpha-2,3-sialyltransferase"/>
    <property type="match status" value="1"/>
</dbReference>
<proteinExistence type="predicted"/>
<keyword evidence="1" id="KW-0328">Glycosyltransferase</keyword>
<sequence length="301" mass="35530">MKTVIIAGNAPSLKNIDYAKLPKEYDVFRCNQFYFEEKYYLGKNIKAAFFNPFVFFEQYYTCYHLKQRQEYNIENIFCTLFNLINIENEHFINNFYSCFPDAINAYDYFKKLKNFDAFCKFNELYLNNRITQGIYMCAIAIALGYSEIYLAGIDLYANGGGYAFNTKKDNLLKLAPSFNDENSLYLSHNANFDILALEFLKKEYNVNFYSICNDSPINDFVIKASVNNNSFNLENKKEAYINDIISPSKEAYDNFYVILKKNKEEVVSNIKLKDNIYYKIFNDFFRLPSDIKHYIKSKKIK</sequence>
<dbReference type="InterPro" id="IPR009251">
    <property type="entry name" value="A-2_3-sialyltransferase"/>
</dbReference>